<comment type="caution">
    <text evidence="2">The sequence shown here is derived from an EMBL/GenBank/DDBJ whole genome shotgun (WGS) entry which is preliminary data.</text>
</comment>
<evidence type="ECO:0000313" key="3">
    <source>
        <dbReference type="Proteomes" id="UP000635477"/>
    </source>
</evidence>
<keyword evidence="3" id="KW-1185">Reference proteome</keyword>
<dbReference type="Proteomes" id="UP000635477">
    <property type="component" value="Unassembled WGS sequence"/>
</dbReference>
<proteinExistence type="predicted"/>
<protein>
    <submittedName>
        <fullName evidence="2">Uncharacterized protein</fullName>
    </submittedName>
</protein>
<dbReference type="OrthoDB" id="5104939at2759"/>
<gene>
    <name evidence="2" type="ORF">FZEAL_2941</name>
</gene>
<accession>A0A8H4XND7</accession>
<feature type="compositionally biased region" description="Polar residues" evidence="1">
    <location>
        <begin position="206"/>
        <end position="216"/>
    </location>
</feature>
<dbReference type="PANTHER" id="PTHR38166:SF1">
    <property type="entry name" value="C2H2-TYPE DOMAIN-CONTAINING PROTEIN"/>
    <property type="match status" value="1"/>
</dbReference>
<dbReference type="PANTHER" id="PTHR38166">
    <property type="entry name" value="C2H2-TYPE DOMAIN-CONTAINING PROTEIN-RELATED"/>
    <property type="match status" value="1"/>
</dbReference>
<evidence type="ECO:0000313" key="2">
    <source>
        <dbReference type="EMBL" id="KAF4981211.1"/>
    </source>
</evidence>
<feature type="region of interest" description="Disordered" evidence="1">
    <location>
        <begin position="205"/>
        <end position="234"/>
    </location>
</feature>
<reference evidence="2" key="2">
    <citation type="submission" date="2020-05" db="EMBL/GenBank/DDBJ databases">
        <authorList>
            <person name="Kim H.-S."/>
            <person name="Proctor R.H."/>
            <person name="Brown D.W."/>
        </authorList>
    </citation>
    <scope>NUCLEOTIDE SEQUENCE</scope>
    <source>
        <strain evidence="2">NRRL 22465</strain>
    </source>
</reference>
<sequence length="234" mass="26189">MSLLQAQPEEVPEQGVEELLLAWMAFSPQSEISVYVPIDSITSEQMGLLRSRKKKNGQLSEEAKWVEIYQVLFPHDDHIPPPYKDFCPLSFDDYGQAGEENILVHFEEYARNEFPRRMQPVMEELVDRSLSQSLQPETITELTQTVLSGLLTSFRQINQQSVVQVPVTTSSAEVSLQQGIGDDGMLPDFSNPNIPVDFDVEELLNSLGSGENNDSGYGSWLGGQKQGSQDPESH</sequence>
<name>A0A8H4XND7_9HYPO</name>
<dbReference type="AlphaFoldDB" id="A0A8H4XND7"/>
<dbReference type="EMBL" id="JABEYC010000179">
    <property type="protein sequence ID" value="KAF4981211.1"/>
    <property type="molecule type" value="Genomic_DNA"/>
</dbReference>
<reference evidence="2" key="1">
    <citation type="journal article" date="2020" name="BMC Genomics">
        <title>Correction to: Identification and distribution of gene clusters required for synthesis of sphingolipid metabolism inhibitors in diverse species of the filamentous fungus Fusarium.</title>
        <authorList>
            <person name="Kim H.S."/>
            <person name="Lohmar J.M."/>
            <person name="Busman M."/>
            <person name="Brown D.W."/>
            <person name="Naumann T.A."/>
            <person name="Divon H.H."/>
            <person name="Lysoe E."/>
            <person name="Uhlig S."/>
            <person name="Proctor R.H."/>
        </authorList>
    </citation>
    <scope>NUCLEOTIDE SEQUENCE</scope>
    <source>
        <strain evidence="2">NRRL 22465</strain>
    </source>
</reference>
<evidence type="ECO:0000256" key="1">
    <source>
        <dbReference type="SAM" id="MobiDB-lite"/>
    </source>
</evidence>
<organism evidence="2 3">
    <name type="scientific">Fusarium zealandicum</name>
    <dbReference type="NCBI Taxonomy" id="1053134"/>
    <lineage>
        <taxon>Eukaryota</taxon>
        <taxon>Fungi</taxon>
        <taxon>Dikarya</taxon>
        <taxon>Ascomycota</taxon>
        <taxon>Pezizomycotina</taxon>
        <taxon>Sordariomycetes</taxon>
        <taxon>Hypocreomycetidae</taxon>
        <taxon>Hypocreales</taxon>
        <taxon>Nectriaceae</taxon>
        <taxon>Fusarium</taxon>
        <taxon>Fusarium staphyleae species complex</taxon>
    </lineage>
</organism>